<evidence type="ECO:0000313" key="4">
    <source>
        <dbReference type="Proteomes" id="UP000008810"/>
    </source>
</evidence>
<sequence length="179" mass="19578">MPFRPLIAVYGETLPTHGVWGSKDDPENCFVGKKELDGALRRGLRVAGDCCSPVVAAAAAGTEGRRAGTEEDDAGRPLRPRSDGLLRPAPLLQRVPLNEPPLRAASPTYTIAKAVALVYDTSAQRDASGAPRPDSPRPRSTSRTRRSYRRRAGMRPSQRPAALWSFEDYNPHLSRSDYI</sequence>
<dbReference type="EnsemblPlants" id="KQK15356">
    <property type="protein sequence ID" value="KQK15356"/>
    <property type="gene ID" value="BRADI_1g22121v3"/>
</dbReference>
<organism evidence="2">
    <name type="scientific">Brachypodium distachyon</name>
    <name type="common">Purple false brome</name>
    <name type="synonym">Trachynia distachya</name>
    <dbReference type="NCBI Taxonomy" id="15368"/>
    <lineage>
        <taxon>Eukaryota</taxon>
        <taxon>Viridiplantae</taxon>
        <taxon>Streptophyta</taxon>
        <taxon>Embryophyta</taxon>
        <taxon>Tracheophyta</taxon>
        <taxon>Spermatophyta</taxon>
        <taxon>Magnoliopsida</taxon>
        <taxon>Liliopsida</taxon>
        <taxon>Poales</taxon>
        <taxon>Poaceae</taxon>
        <taxon>BOP clade</taxon>
        <taxon>Pooideae</taxon>
        <taxon>Stipodae</taxon>
        <taxon>Brachypodieae</taxon>
        <taxon>Brachypodium</taxon>
    </lineage>
</organism>
<proteinExistence type="predicted"/>
<dbReference type="Proteomes" id="UP000008810">
    <property type="component" value="Chromosome 1"/>
</dbReference>
<feature type="region of interest" description="Disordered" evidence="1">
    <location>
        <begin position="59"/>
        <end position="105"/>
    </location>
</feature>
<evidence type="ECO:0000313" key="3">
    <source>
        <dbReference type="EnsemblPlants" id="KQK15356"/>
    </source>
</evidence>
<dbReference type="InParanoid" id="A0A0Q3JTH0"/>
<dbReference type="EMBL" id="CM000880">
    <property type="protein sequence ID" value="KQK15356.1"/>
    <property type="molecule type" value="Genomic_DNA"/>
</dbReference>
<reference evidence="2 3" key="1">
    <citation type="journal article" date="2010" name="Nature">
        <title>Genome sequencing and analysis of the model grass Brachypodium distachyon.</title>
        <authorList>
            <consortium name="International Brachypodium Initiative"/>
        </authorList>
    </citation>
    <scope>NUCLEOTIDE SEQUENCE [LARGE SCALE GENOMIC DNA]</scope>
    <source>
        <strain evidence="2 3">Bd21</strain>
    </source>
</reference>
<reference evidence="2" key="2">
    <citation type="submission" date="2017-06" db="EMBL/GenBank/DDBJ databases">
        <title>WGS assembly of Brachypodium distachyon.</title>
        <authorList>
            <consortium name="The International Brachypodium Initiative"/>
            <person name="Lucas S."/>
            <person name="Harmon-Smith M."/>
            <person name="Lail K."/>
            <person name="Tice H."/>
            <person name="Grimwood J."/>
            <person name="Bruce D."/>
            <person name="Barry K."/>
            <person name="Shu S."/>
            <person name="Lindquist E."/>
            <person name="Wang M."/>
            <person name="Pitluck S."/>
            <person name="Vogel J.P."/>
            <person name="Garvin D.F."/>
            <person name="Mockler T.C."/>
            <person name="Schmutz J."/>
            <person name="Rokhsar D."/>
            <person name="Bevan M.W."/>
        </authorList>
    </citation>
    <scope>NUCLEOTIDE SEQUENCE</scope>
    <source>
        <strain evidence="2">Bd21</strain>
    </source>
</reference>
<evidence type="ECO:0000313" key="2">
    <source>
        <dbReference type="EMBL" id="KQK15356.1"/>
    </source>
</evidence>
<name>A0A0Q3JTH0_BRADI</name>
<feature type="compositionally biased region" description="Basic and acidic residues" evidence="1">
    <location>
        <begin position="63"/>
        <end position="84"/>
    </location>
</feature>
<accession>A0A0Q3JTH0</accession>
<feature type="compositionally biased region" description="Basic residues" evidence="1">
    <location>
        <begin position="140"/>
        <end position="153"/>
    </location>
</feature>
<dbReference type="Gramene" id="KQK15356">
    <property type="protein sequence ID" value="KQK15356"/>
    <property type="gene ID" value="BRADI_1g22121v3"/>
</dbReference>
<protein>
    <submittedName>
        <fullName evidence="2 3">Uncharacterized protein</fullName>
    </submittedName>
</protein>
<dbReference type="AlphaFoldDB" id="A0A0Q3JTH0"/>
<gene>
    <name evidence="2" type="ORF">BRADI_1g22121v3</name>
</gene>
<evidence type="ECO:0000256" key="1">
    <source>
        <dbReference type="SAM" id="MobiDB-lite"/>
    </source>
</evidence>
<feature type="region of interest" description="Disordered" evidence="1">
    <location>
        <begin position="123"/>
        <end position="166"/>
    </location>
</feature>
<keyword evidence="4" id="KW-1185">Reference proteome</keyword>
<reference evidence="3" key="3">
    <citation type="submission" date="2018-08" db="UniProtKB">
        <authorList>
            <consortium name="EnsemblPlants"/>
        </authorList>
    </citation>
    <scope>IDENTIFICATION</scope>
    <source>
        <strain evidence="3">cv. Bd21</strain>
    </source>
</reference>